<protein>
    <submittedName>
        <fullName evidence="1">Uncharacterized protein</fullName>
    </submittedName>
</protein>
<organism evidence="1 2">
    <name type="scientific">Streptomyces alkaliphilus</name>
    <dbReference type="NCBI Taxonomy" id="1472722"/>
    <lineage>
        <taxon>Bacteria</taxon>
        <taxon>Bacillati</taxon>
        <taxon>Actinomycetota</taxon>
        <taxon>Actinomycetes</taxon>
        <taxon>Kitasatosporales</taxon>
        <taxon>Streptomycetaceae</taxon>
        <taxon>Streptomyces</taxon>
    </lineage>
</organism>
<sequence>MLKVGSLDSPSAALTLSRPVRPFDDELMLDFLVTARGEWGRVETAVSVWVTDGLGDFLASLSEDFRGWKGSRVWKSPDHSLRVSAEHRSRGRVHLTWTLSGTDIERPWDFSCTTVHPAGEDMRHLAADVRDFLRVATE</sequence>
<dbReference type="AlphaFoldDB" id="A0A7W3TDB4"/>
<comment type="caution">
    <text evidence="1">The sequence shown here is derived from an EMBL/GenBank/DDBJ whole genome shotgun (WGS) entry which is preliminary data.</text>
</comment>
<accession>A0A7W3TDB4</accession>
<dbReference type="EMBL" id="VKHT01000291">
    <property type="protein sequence ID" value="MBB0244687.1"/>
    <property type="molecule type" value="Genomic_DNA"/>
</dbReference>
<keyword evidence="2" id="KW-1185">Reference proteome</keyword>
<dbReference type="Proteomes" id="UP000538929">
    <property type="component" value="Unassembled WGS sequence"/>
</dbReference>
<proteinExistence type="predicted"/>
<evidence type="ECO:0000313" key="2">
    <source>
        <dbReference type="Proteomes" id="UP000538929"/>
    </source>
</evidence>
<dbReference type="Pfam" id="PF19739">
    <property type="entry name" value="DUF6228"/>
    <property type="match status" value="1"/>
</dbReference>
<dbReference type="InterPro" id="IPR046196">
    <property type="entry name" value="DUF6228"/>
</dbReference>
<evidence type="ECO:0000313" key="1">
    <source>
        <dbReference type="EMBL" id="MBB0244687.1"/>
    </source>
</evidence>
<reference evidence="2" key="1">
    <citation type="submission" date="2019-10" db="EMBL/GenBank/DDBJ databases">
        <title>Streptomyces sp. nov., a novel actinobacterium isolated from alkaline environment.</title>
        <authorList>
            <person name="Golinska P."/>
        </authorList>
    </citation>
    <scope>NUCLEOTIDE SEQUENCE [LARGE SCALE GENOMIC DNA]</scope>
    <source>
        <strain evidence="2">DSM 42118</strain>
    </source>
</reference>
<gene>
    <name evidence="1" type="ORF">FNQ90_11370</name>
</gene>
<name>A0A7W3TDB4_9ACTN</name>